<sequence length="342" mass="37856">MSASTSSPATTGTAVAKKPMKKLRPARKQVRVDQIDKTESVQTGKEYNIWYNKWAGGDREDSYGQKTHSQSRCIIARDAGYTRADANGTKHECKYLHRLPLPTHKLPDTALDCFGREKHADYRDDMGGVGSFGRQNRTLYVGKIVEGATKADTEEMIRRHFGEWGEIVKMNILYNRGVAFITYANELQAQFAREAMANQSMDGDEILNVRWATEDPNPNSQIEERQRLEQLGKEGITSKIDVHSDLVEAVQAVKTLEDGNVEDLYPIPDPLLEEEEREPAAKRARTDAGGGGLFGGDAMDNIKYFADLARAQAEQRARAPAVKKGPSASALVGGYGSDSDDE</sequence>
<organism evidence="1 2">
    <name type="scientific">Naganishia adeliensis</name>
    <dbReference type="NCBI Taxonomy" id="92952"/>
    <lineage>
        <taxon>Eukaryota</taxon>
        <taxon>Fungi</taxon>
        <taxon>Dikarya</taxon>
        <taxon>Basidiomycota</taxon>
        <taxon>Agaricomycotina</taxon>
        <taxon>Tremellomycetes</taxon>
        <taxon>Filobasidiales</taxon>
        <taxon>Filobasidiaceae</taxon>
        <taxon>Naganishia</taxon>
    </lineage>
</organism>
<evidence type="ECO:0000313" key="1">
    <source>
        <dbReference type="EMBL" id="KAJ9096211.1"/>
    </source>
</evidence>
<protein>
    <submittedName>
        <fullName evidence="1">Uncharacterized protein</fullName>
    </submittedName>
</protein>
<evidence type="ECO:0000313" key="2">
    <source>
        <dbReference type="Proteomes" id="UP001230649"/>
    </source>
</evidence>
<proteinExistence type="predicted"/>
<accession>A0ACC2VBK0</accession>
<name>A0ACC2VBK0_9TREE</name>
<gene>
    <name evidence="1" type="ORF">QFC20_006454</name>
</gene>
<dbReference type="Proteomes" id="UP001230649">
    <property type="component" value="Unassembled WGS sequence"/>
</dbReference>
<reference evidence="1" key="1">
    <citation type="submission" date="2023-04" db="EMBL/GenBank/DDBJ databases">
        <title>Draft Genome sequencing of Naganishia species isolated from polar environments using Oxford Nanopore Technology.</title>
        <authorList>
            <person name="Leo P."/>
            <person name="Venkateswaran K."/>
        </authorList>
    </citation>
    <scope>NUCLEOTIDE SEQUENCE</scope>
    <source>
        <strain evidence="1">MNA-CCFEE 5262</strain>
    </source>
</reference>
<comment type="caution">
    <text evidence="1">The sequence shown here is derived from an EMBL/GenBank/DDBJ whole genome shotgun (WGS) entry which is preliminary data.</text>
</comment>
<dbReference type="EMBL" id="JASBWS010000115">
    <property type="protein sequence ID" value="KAJ9096211.1"/>
    <property type="molecule type" value="Genomic_DNA"/>
</dbReference>
<keyword evidence="2" id="KW-1185">Reference proteome</keyword>